<dbReference type="AlphaFoldDB" id="A0A0E9TQZ4"/>
<evidence type="ECO:0000313" key="2">
    <source>
        <dbReference type="EMBL" id="JAH55986.1"/>
    </source>
</evidence>
<reference evidence="2" key="1">
    <citation type="submission" date="2014-11" db="EMBL/GenBank/DDBJ databases">
        <authorList>
            <person name="Amaro Gonzalez C."/>
        </authorList>
    </citation>
    <scope>NUCLEOTIDE SEQUENCE</scope>
</reference>
<dbReference type="EMBL" id="GBXM01052591">
    <property type="protein sequence ID" value="JAH55986.1"/>
    <property type="molecule type" value="Transcribed_RNA"/>
</dbReference>
<evidence type="ECO:0000256" key="1">
    <source>
        <dbReference type="SAM" id="MobiDB-lite"/>
    </source>
</evidence>
<organism evidence="2">
    <name type="scientific">Anguilla anguilla</name>
    <name type="common">European freshwater eel</name>
    <name type="synonym">Muraena anguilla</name>
    <dbReference type="NCBI Taxonomy" id="7936"/>
    <lineage>
        <taxon>Eukaryota</taxon>
        <taxon>Metazoa</taxon>
        <taxon>Chordata</taxon>
        <taxon>Craniata</taxon>
        <taxon>Vertebrata</taxon>
        <taxon>Euteleostomi</taxon>
        <taxon>Actinopterygii</taxon>
        <taxon>Neopterygii</taxon>
        <taxon>Teleostei</taxon>
        <taxon>Anguilliformes</taxon>
        <taxon>Anguillidae</taxon>
        <taxon>Anguilla</taxon>
    </lineage>
</organism>
<accession>A0A0E9TQZ4</accession>
<feature type="region of interest" description="Disordered" evidence="1">
    <location>
        <begin position="1"/>
        <end position="20"/>
    </location>
</feature>
<name>A0A0E9TQZ4_ANGAN</name>
<reference evidence="2" key="2">
    <citation type="journal article" date="2015" name="Fish Shellfish Immunol.">
        <title>Early steps in the European eel (Anguilla anguilla)-Vibrio vulnificus interaction in the gills: Role of the RtxA13 toxin.</title>
        <authorList>
            <person name="Callol A."/>
            <person name="Pajuelo D."/>
            <person name="Ebbesson L."/>
            <person name="Teles M."/>
            <person name="MacKenzie S."/>
            <person name="Amaro C."/>
        </authorList>
    </citation>
    <scope>NUCLEOTIDE SEQUENCE</scope>
</reference>
<protein>
    <submittedName>
        <fullName evidence="2">Uncharacterized protein</fullName>
    </submittedName>
</protein>
<proteinExistence type="predicted"/>
<sequence>MKEKYSSAWTKKMDILPQVP</sequence>